<dbReference type="SUPFAM" id="SSF53474">
    <property type="entry name" value="alpha/beta-Hydrolases"/>
    <property type="match status" value="1"/>
</dbReference>
<dbReference type="InterPro" id="IPR029058">
    <property type="entry name" value="AB_hydrolase_fold"/>
</dbReference>
<dbReference type="OrthoDB" id="280053at2"/>
<dbReference type="Proteomes" id="UP000297447">
    <property type="component" value="Unassembled WGS sequence"/>
</dbReference>
<gene>
    <name evidence="1" type="ORF">E3T55_16435</name>
</gene>
<evidence type="ECO:0000313" key="1">
    <source>
        <dbReference type="EMBL" id="TFD46957.1"/>
    </source>
</evidence>
<name>A0A4R8ZUV8_9MICO</name>
<sequence length="420" mass="45610">MLDLYLLRFGKDGRLESPTTAKLAVDAARAASDVFIFSHGWNNTYGDALHNYTRFAEGFIAQRAEFQLAVPQGYRPVLIGIVWPSTWFVLNSEMGPIISVLDDSVSDHTGSGATEAMLSEVTDGWEAETRVHLLDLVDGVDRLTSAEAREMAAIILDQWPVDDDGLSAQPDIENILDAWKEIEGGEQSSNGLADATESVSFDPRGLLRMASVWKMKGRAGEVGKLGVGPLLTRIAKPGLRIHLIGHSFGARVMLSAVAHCPLLDDHPVQSLLLLQPAVNRWCFARDVATSGRAAGYAMVPDRVVRPIMATRSDFDQPLHDFFHHALRGDNFAEFNAAVRADTDAWGNTDKYGALGGYRPHGIAFTDETAKKPGTKYKLNADARVISIDGSGAIDGKAAIADHGDVNTPVTWWALHNLAAE</sequence>
<proteinExistence type="predicted"/>
<dbReference type="Gene3D" id="3.40.50.1820">
    <property type="entry name" value="alpha/beta hydrolase"/>
    <property type="match status" value="1"/>
</dbReference>
<reference evidence="1 2" key="1">
    <citation type="submission" date="2019-03" db="EMBL/GenBank/DDBJ databases">
        <title>Genomics of glacier-inhabiting Cryobacterium strains.</title>
        <authorList>
            <person name="Liu Q."/>
            <person name="Xin Y.-H."/>
        </authorList>
    </citation>
    <scope>NUCLEOTIDE SEQUENCE [LARGE SCALE GENOMIC DNA]</scope>
    <source>
        <strain evidence="1 2">Hh14</strain>
    </source>
</reference>
<dbReference type="AlphaFoldDB" id="A0A4R8ZUV8"/>
<dbReference type="RefSeq" id="WP_134520633.1">
    <property type="nucleotide sequence ID" value="NZ_SOHE01000069.1"/>
</dbReference>
<protein>
    <recommendedName>
        <fullName evidence="3">Serine-threonine protein kinase</fullName>
    </recommendedName>
</protein>
<evidence type="ECO:0000313" key="2">
    <source>
        <dbReference type="Proteomes" id="UP000297447"/>
    </source>
</evidence>
<organism evidence="1 2">
    <name type="scientific">Cryobacterium frigoriphilum</name>
    <dbReference type="NCBI Taxonomy" id="1259150"/>
    <lineage>
        <taxon>Bacteria</taxon>
        <taxon>Bacillati</taxon>
        <taxon>Actinomycetota</taxon>
        <taxon>Actinomycetes</taxon>
        <taxon>Micrococcales</taxon>
        <taxon>Microbacteriaceae</taxon>
        <taxon>Cryobacterium</taxon>
    </lineage>
</organism>
<evidence type="ECO:0008006" key="3">
    <source>
        <dbReference type="Google" id="ProtNLM"/>
    </source>
</evidence>
<comment type="caution">
    <text evidence="1">The sequence shown here is derived from an EMBL/GenBank/DDBJ whole genome shotgun (WGS) entry which is preliminary data.</text>
</comment>
<keyword evidence="2" id="KW-1185">Reference proteome</keyword>
<dbReference type="EMBL" id="SOHE01000069">
    <property type="protein sequence ID" value="TFD46957.1"/>
    <property type="molecule type" value="Genomic_DNA"/>
</dbReference>
<accession>A0A4R8ZUV8</accession>